<dbReference type="PANTHER" id="PTHR48065">
    <property type="entry name" value="OS10G0469600 PROTEIN"/>
    <property type="match status" value="1"/>
</dbReference>
<keyword evidence="1" id="KW-0808">Transferase</keyword>
<dbReference type="InterPro" id="IPR001611">
    <property type="entry name" value="Leu-rich_rpt"/>
</dbReference>
<dbReference type="InterPro" id="IPR032675">
    <property type="entry name" value="LRR_dom_sf"/>
</dbReference>
<gene>
    <name evidence="1" type="ORF">OIU85_017829</name>
</gene>
<dbReference type="EMBL" id="JAPFFL010000221">
    <property type="protein sequence ID" value="KAJ6670114.1"/>
    <property type="molecule type" value="Genomic_DNA"/>
</dbReference>
<dbReference type="PANTHER" id="PTHR48065:SF23">
    <property type="entry name" value="LEUCINE-RICH REPEAT-CONTAINING N-TERMINAL PLANT-TYPE DOMAIN-CONTAINING PROTEIN"/>
    <property type="match status" value="1"/>
</dbReference>
<organism evidence="1 2">
    <name type="scientific">Salix viminalis</name>
    <name type="common">Common osier</name>
    <name type="synonym">Basket willow</name>
    <dbReference type="NCBI Taxonomy" id="40686"/>
    <lineage>
        <taxon>Eukaryota</taxon>
        <taxon>Viridiplantae</taxon>
        <taxon>Streptophyta</taxon>
        <taxon>Embryophyta</taxon>
        <taxon>Tracheophyta</taxon>
        <taxon>Spermatophyta</taxon>
        <taxon>Magnoliopsida</taxon>
        <taxon>eudicotyledons</taxon>
        <taxon>Gunneridae</taxon>
        <taxon>Pentapetalae</taxon>
        <taxon>rosids</taxon>
        <taxon>fabids</taxon>
        <taxon>Malpighiales</taxon>
        <taxon>Salicaceae</taxon>
        <taxon>Saliceae</taxon>
        <taxon>Salix</taxon>
    </lineage>
</organism>
<accession>A0A9Q0S9H4</accession>
<dbReference type="AlphaFoldDB" id="A0A9Q0S9H4"/>
<feature type="non-terminal residue" evidence="1">
    <location>
        <position position="1"/>
    </location>
</feature>
<dbReference type="Pfam" id="PF00560">
    <property type="entry name" value="LRR_1"/>
    <property type="match status" value="1"/>
</dbReference>
<dbReference type="SUPFAM" id="SSF52058">
    <property type="entry name" value="L domain-like"/>
    <property type="match status" value="1"/>
</dbReference>
<protein>
    <submittedName>
        <fullName evidence="1">LRR RECEPTOR-LIKE SERINE/THREONINE-PROTEIN KINASE GSO1</fullName>
    </submittedName>
</protein>
<keyword evidence="1" id="KW-0418">Kinase</keyword>
<comment type="caution">
    <text evidence="1">The sequence shown here is derived from an EMBL/GenBank/DDBJ whole genome shotgun (WGS) entry which is preliminary data.</text>
</comment>
<sequence length="163" mass="17904">MDDDSVGGYSNPHKVTVAVSSRQHFLSPEGDGNNGFEGRLFIQMILWLDMVNWKKPKQGLSSHSLVIIYSFSRLVQEPDFWQTPSFNRSPEGSEVIELLATSGKIAAAFGNLESLELSRNSLSGSVPRTLSKLQLTTLDASTNRLEGQIPVGDLMDTMNDSNS</sequence>
<dbReference type="GO" id="GO:0016301">
    <property type="term" value="F:kinase activity"/>
    <property type="evidence" value="ECO:0007669"/>
    <property type="project" value="UniProtKB-KW"/>
</dbReference>
<keyword evidence="1" id="KW-0675">Receptor</keyword>
<evidence type="ECO:0000313" key="1">
    <source>
        <dbReference type="EMBL" id="KAJ6670114.1"/>
    </source>
</evidence>
<reference evidence="1 2" key="1">
    <citation type="journal article" date="2023" name="Int. J. Mol. Sci.">
        <title>De Novo Assembly and Annotation of 11 Diverse Shrub Willow (Salix) Genomes Reveals Novel Gene Organization in Sex-Linked Regions.</title>
        <authorList>
            <person name="Hyden B."/>
            <person name="Feng K."/>
            <person name="Yates T.B."/>
            <person name="Jawdy S."/>
            <person name="Cereghino C."/>
            <person name="Smart L.B."/>
            <person name="Muchero W."/>
        </authorList>
    </citation>
    <scope>NUCLEOTIDE SEQUENCE [LARGE SCALE GENOMIC DNA]</scope>
    <source>
        <tissue evidence="1">Shoot tip</tissue>
    </source>
</reference>
<name>A0A9Q0S9H4_SALVM</name>
<proteinExistence type="predicted"/>
<dbReference type="Proteomes" id="UP001151529">
    <property type="component" value="Unassembled WGS sequence"/>
</dbReference>
<keyword evidence="2" id="KW-1185">Reference proteome</keyword>
<evidence type="ECO:0000313" key="2">
    <source>
        <dbReference type="Proteomes" id="UP001151529"/>
    </source>
</evidence>
<dbReference type="Gene3D" id="3.80.10.10">
    <property type="entry name" value="Ribonuclease Inhibitor"/>
    <property type="match status" value="1"/>
</dbReference>